<evidence type="ECO:0000256" key="1">
    <source>
        <dbReference type="SAM" id="Coils"/>
    </source>
</evidence>
<evidence type="ECO:0000313" key="2">
    <source>
        <dbReference type="EMBL" id="KAG0465137.1"/>
    </source>
</evidence>
<name>A0A835Q9B0_VANPL</name>
<feature type="coiled-coil region" evidence="1">
    <location>
        <begin position="349"/>
        <end position="376"/>
    </location>
</feature>
<dbReference type="OrthoDB" id="2019255at2759"/>
<dbReference type="PANTHER" id="PTHR34121">
    <property type="entry name" value="MYOSIN-11"/>
    <property type="match status" value="1"/>
</dbReference>
<keyword evidence="1" id="KW-0175">Coiled coil</keyword>
<accession>A0A835Q9B0</accession>
<comment type="caution">
    <text evidence="2">The sequence shown here is derived from an EMBL/GenBank/DDBJ whole genome shotgun (WGS) entry which is preliminary data.</text>
</comment>
<sequence>MSWLKTAVNRAVEVSGKKVLGRTVRGYADSVVQQAGQAVAGGARIIQSRIGNLNYRSFKYTVRRLEEAAVSCRGQERVELLRRWLLALNEIERICGNSLAPLPTELSNLATMTRENSSLILFFDSDLDGEPLNFREVFLQSQALEGMIMSMILEEPNDEEVSLLQEIFGLCLTGGKEVHDALIRNIQDLAAAFTDYEDEVLVKREELLQFAQCAVSGLKLNADLARIDAEVSTLWQKIYGMEALNVSSDEGSQSTSGKLTSATIEALEEALEEVQLCSRLEELLLKKKTVKNGDTLETHSEKVGKLKVLAESLANSSSKAETRISDQRHQLEEALNFRVAKATEVSETEKGLIAEISELEKQKDDLEAELNKVNISLKASLVRLHKHREERNHFDEASNQIILHLKAKEDELLKSVASCKVEAHIVYTWISFLEDTWRLQSAFVDQAEKQTNLELENYGTSFVKLTKHHLLACKKELEVSVNLLKTLLDNIKNFDSRKDDLPNAYGTVLQETNRLKILVEEYLQVERKVITALIVVDHTKELFYAERDGISRRNDPQIEELFESIEKARKEFGLIERPKLDIKNAMERDISSENKLLRIASTAANSNITPRAKGTESPESVASTTGQNFYSAADLAKLDSDIGSPYAGYSSEDISGWEL</sequence>
<reference evidence="2 3" key="1">
    <citation type="journal article" date="2020" name="Nat. Food">
        <title>A phased Vanilla planifolia genome enables genetic improvement of flavour and production.</title>
        <authorList>
            <person name="Hasing T."/>
            <person name="Tang H."/>
            <person name="Brym M."/>
            <person name="Khazi F."/>
            <person name="Huang T."/>
            <person name="Chambers A.H."/>
        </authorList>
    </citation>
    <scope>NUCLEOTIDE SEQUENCE [LARGE SCALE GENOMIC DNA]</scope>
    <source>
        <tissue evidence="2">Leaf</tissue>
    </source>
</reference>
<protein>
    <submittedName>
        <fullName evidence="2">Uncharacterized protein</fullName>
    </submittedName>
</protein>
<evidence type="ECO:0000313" key="3">
    <source>
        <dbReference type="Proteomes" id="UP000639772"/>
    </source>
</evidence>
<proteinExistence type="predicted"/>
<dbReference type="EMBL" id="JADCNM010000010">
    <property type="protein sequence ID" value="KAG0465137.1"/>
    <property type="molecule type" value="Genomic_DNA"/>
</dbReference>
<dbReference type="PANTHER" id="PTHR34121:SF1">
    <property type="entry name" value="FILAMIN-A-INTERACTING PROTEIN 1"/>
    <property type="match status" value="1"/>
</dbReference>
<dbReference type="Proteomes" id="UP000639772">
    <property type="component" value="Chromosome 10"/>
</dbReference>
<gene>
    <name evidence="2" type="ORF">HPP92_019301</name>
</gene>
<organism evidence="2 3">
    <name type="scientific">Vanilla planifolia</name>
    <name type="common">Vanilla</name>
    <dbReference type="NCBI Taxonomy" id="51239"/>
    <lineage>
        <taxon>Eukaryota</taxon>
        <taxon>Viridiplantae</taxon>
        <taxon>Streptophyta</taxon>
        <taxon>Embryophyta</taxon>
        <taxon>Tracheophyta</taxon>
        <taxon>Spermatophyta</taxon>
        <taxon>Magnoliopsida</taxon>
        <taxon>Liliopsida</taxon>
        <taxon>Asparagales</taxon>
        <taxon>Orchidaceae</taxon>
        <taxon>Vanilloideae</taxon>
        <taxon>Vanilleae</taxon>
        <taxon>Vanilla</taxon>
    </lineage>
</organism>
<dbReference type="AlphaFoldDB" id="A0A835Q9B0"/>